<name>A0A0F9RP28_9ZZZZ</name>
<reference evidence="2" key="1">
    <citation type="journal article" date="2015" name="Nature">
        <title>Complex archaea that bridge the gap between prokaryotes and eukaryotes.</title>
        <authorList>
            <person name="Spang A."/>
            <person name="Saw J.H."/>
            <person name="Jorgensen S.L."/>
            <person name="Zaremba-Niedzwiedzka K."/>
            <person name="Martijn J."/>
            <person name="Lind A.E."/>
            <person name="van Eijk R."/>
            <person name="Schleper C."/>
            <person name="Guy L."/>
            <person name="Ettema T.J."/>
        </authorList>
    </citation>
    <scope>NUCLEOTIDE SEQUENCE</scope>
</reference>
<protein>
    <recommendedName>
        <fullName evidence="1">RmlD-like substrate binding domain-containing protein</fullName>
    </recommendedName>
</protein>
<feature type="domain" description="RmlD-like substrate binding" evidence="1">
    <location>
        <begin position="13"/>
        <end position="301"/>
    </location>
</feature>
<organism evidence="2">
    <name type="scientific">marine sediment metagenome</name>
    <dbReference type="NCBI Taxonomy" id="412755"/>
    <lineage>
        <taxon>unclassified sequences</taxon>
        <taxon>metagenomes</taxon>
        <taxon>ecological metagenomes</taxon>
    </lineage>
</organism>
<dbReference type="AlphaFoldDB" id="A0A0F9RP28"/>
<sequence length="306" mass="34562">MITAKIIMNNTKTILVTGSTGQLGQSIKTVIAEDLDDAGYEFVFAHREQLDLSNATSITNFFEHNTFDVIINCAAHTAVDKAESEPELANQINHLAVQQLAEIAQRHNAKLIHISTDYVFNGQQYRPYIETDHVEPQGVYGLTKLNGEQAIQNTMDNNAIIIRTSWVYSEYGNNFVKTMLRLGKERDSLNVIFDQVGTPTYAQDLAKAIMSIVQSPVFNQTQFQTNIMHFSNEGVASWYDFANTIFELSHIECQVTPIETKDYPTPATRPHYSVLNKTKIKDSFNLTIPYWKDSLKQCLLALQDDA</sequence>
<dbReference type="CDD" id="cd05254">
    <property type="entry name" value="dTDP_HR_like_SDR_e"/>
    <property type="match status" value="1"/>
</dbReference>
<gene>
    <name evidence="2" type="ORF">LCGC14_0571690</name>
</gene>
<dbReference type="PANTHER" id="PTHR10491">
    <property type="entry name" value="DTDP-4-DEHYDRORHAMNOSE REDUCTASE"/>
    <property type="match status" value="1"/>
</dbReference>
<dbReference type="PANTHER" id="PTHR10491:SF4">
    <property type="entry name" value="METHIONINE ADENOSYLTRANSFERASE 2 SUBUNIT BETA"/>
    <property type="match status" value="1"/>
</dbReference>
<dbReference type="GO" id="GO:0019305">
    <property type="term" value="P:dTDP-rhamnose biosynthetic process"/>
    <property type="evidence" value="ECO:0007669"/>
    <property type="project" value="TreeGrafter"/>
</dbReference>
<accession>A0A0F9RP28</accession>
<proteinExistence type="predicted"/>
<dbReference type="Pfam" id="PF04321">
    <property type="entry name" value="RmlD_sub_bind"/>
    <property type="match status" value="1"/>
</dbReference>
<dbReference type="InterPro" id="IPR005913">
    <property type="entry name" value="dTDP_dehydrorham_reduct"/>
</dbReference>
<comment type="caution">
    <text evidence="2">The sequence shown here is derived from an EMBL/GenBank/DDBJ whole genome shotgun (WGS) entry which is preliminary data.</text>
</comment>
<dbReference type="EMBL" id="LAZR01000841">
    <property type="protein sequence ID" value="KKN56479.1"/>
    <property type="molecule type" value="Genomic_DNA"/>
</dbReference>
<dbReference type="Gene3D" id="3.90.25.10">
    <property type="entry name" value="UDP-galactose 4-epimerase, domain 1"/>
    <property type="match status" value="1"/>
</dbReference>
<dbReference type="InterPro" id="IPR029903">
    <property type="entry name" value="RmlD-like-bd"/>
</dbReference>
<dbReference type="NCBIfam" id="TIGR01214">
    <property type="entry name" value="rmlD"/>
    <property type="match status" value="1"/>
</dbReference>
<dbReference type="InterPro" id="IPR036291">
    <property type="entry name" value="NAD(P)-bd_dom_sf"/>
</dbReference>
<evidence type="ECO:0000259" key="1">
    <source>
        <dbReference type="Pfam" id="PF04321"/>
    </source>
</evidence>
<dbReference type="GO" id="GO:0008831">
    <property type="term" value="F:dTDP-4-dehydrorhamnose reductase activity"/>
    <property type="evidence" value="ECO:0007669"/>
    <property type="project" value="TreeGrafter"/>
</dbReference>
<dbReference type="Gene3D" id="3.40.50.720">
    <property type="entry name" value="NAD(P)-binding Rossmann-like Domain"/>
    <property type="match status" value="1"/>
</dbReference>
<evidence type="ECO:0000313" key="2">
    <source>
        <dbReference type="EMBL" id="KKN56479.1"/>
    </source>
</evidence>
<dbReference type="SUPFAM" id="SSF51735">
    <property type="entry name" value="NAD(P)-binding Rossmann-fold domains"/>
    <property type="match status" value="1"/>
</dbReference>
<dbReference type="GO" id="GO:0005829">
    <property type="term" value="C:cytosol"/>
    <property type="evidence" value="ECO:0007669"/>
    <property type="project" value="TreeGrafter"/>
</dbReference>